<accession>A0A6P8J6G2</accession>
<evidence type="ECO:0000256" key="6">
    <source>
        <dbReference type="SAM" id="MobiDB-lite"/>
    </source>
</evidence>
<dbReference type="InterPro" id="IPR036322">
    <property type="entry name" value="WD40_repeat_dom_sf"/>
</dbReference>
<dbReference type="KEGG" id="aten:116306902"/>
<organism evidence="7 8">
    <name type="scientific">Actinia tenebrosa</name>
    <name type="common">Australian red waratah sea anemone</name>
    <dbReference type="NCBI Taxonomy" id="6105"/>
    <lineage>
        <taxon>Eukaryota</taxon>
        <taxon>Metazoa</taxon>
        <taxon>Cnidaria</taxon>
        <taxon>Anthozoa</taxon>
        <taxon>Hexacorallia</taxon>
        <taxon>Actiniaria</taxon>
        <taxon>Actiniidae</taxon>
        <taxon>Actinia</taxon>
    </lineage>
</organism>
<sequence>MEVLPSEVYQNIDAIAHGQDGTLAVASSSMTGRIWNGSLWTFKDASTAPDPEYSSGRACTEAGINDVQWLDSSRMVVGLDDGSVEIWAQTGSLPGLENLASLTEHDDIVSSVSVDCARKRIISGSRDRSIKLWDLNSEQCMITYKGHKESVSDIDCSRTEQDLFLSASEDGSVILWDTRKAKPAKKLVDPTKYESIPYCLAWSPLDSSLFATGFEDGSVHVYSIKDMTKIIFSYTPHTRAVNKVAFSPRSPEWLASVSDDKIVNVQNVIHNSAVLRSDIHTDFVRGLSWSPLDDSLMTSGWDKAVLTHMCGLKSSSDLVVELSKSRNTSVVSVDSEPPLQPEVNGEVQNDEDEQDNMDVAEEESPFANDDKTCGGKMERIVVES</sequence>
<dbReference type="AlphaFoldDB" id="A0A6P8J6G2"/>
<dbReference type="PROSITE" id="PS50082">
    <property type="entry name" value="WD_REPEATS_2"/>
    <property type="match status" value="2"/>
</dbReference>
<feature type="region of interest" description="Disordered" evidence="6">
    <location>
        <begin position="329"/>
        <end position="384"/>
    </location>
</feature>
<dbReference type="PANTHER" id="PTHR46853">
    <property type="entry name" value="METHYLOSOME PROTEIN 50"/>
    <property type="match status" value="1"/>
</dbReference>
<dbReference type="PANTHER" id="PTHR46853:SF1">
    <property type="entry name" value="METHYLOSOME PROTEIN 50"/>
    <property type="match status" value="1"/>
</dbReference>
<reference evidence="8" key="1">
    <citation type="submission" date="2025-08" db="UniProtKB">
        <authorList>
            <consortium name="RefSeq"/>
        </authorList>
    </citation>
    <scope>IDENTIFICATION</scope>
    <source>
        <tissue evidence="8">Tentacle</tissue>
    </source>
</reference>
<feature type="repeat" description="WD" evidence="5">
    <location>
        <begin position="102"/>
        <end position="143"/>
    </location>
</feature>
<dbReference type="InterPro" id="IPR015943">
    <property type="entry name" value="WD40/YVTN_repeat-like_dom_sf"/>
</dbReference>
<evidence type="ECO:0000256" key="3">
    <source>
        <dbReference type="ARBA" id="ARBA00022574"/>
    </source>
</evidence>
<dbReference type="PROSITE" id="PS50294">
    <property type="entry name" value="WD_REPEATS_REGION"/>
    <property type="match status" value="2"/>
</dbReference>
<dbReference type="Proteomes" id="UP000515163">
    <property type="component" value="Unplaced"/>
</dbReference>
<dbReference type="SUPFAM" id="SSF50978">
    <property type="entry name" value="WD40 repeat-like"/>
    <property type="match status" value="1"/>
</dbReference>
<evidence type="ECO:0000313" key="8">
    <source>
        <dbReference type="RefSeq" id="XP_031572900.1"/>
    </source>
</evidence>
<dbReference type="FunCoup" id="A0A6P8J6G2">
    <property type="interactions" value="2683"/>
</dbReference>
<dbReference type="RefSeq" id="XP_031572900.1">
    <property type="nucleotide sequence ID" value="XM_031717040.1"/>
</dbReference>
<dbReference type="GeneID" id="116306902"/>
<keyword evidence="4" id="KW-0677">Repeat</keyword>
<evidence type="ECO:0000256" key="1">
    <source>
        <dbReference type="ARBA" id="ARBA00004496"/>
    </source>
</evidence>
<dbReference type="Gene3D" id="2.130.10.10">
    <property type="entry name" value="YVTN repeat-like/Quinoprotein amine dehydrogenase"/>
    <property type="match status" value="1"/>
</dbReference>
<dbReference type="InterPro" id="IPR020472">
    <property type="entry name" value="WD40_PAC1"/>
</dbReference>
<dbReference type="InterPro" id="IPR019775">
    <property type="entry name" value="WD40_repeat_CS"/>
</dbReference>
<feature type="compositionally biased region" description="Basic and acidic residues" evidence="6">
    <location>
        <begin position="368"/>
        <end position="384"/>
    </location>
</feature>
<keyword evidence="7" id="KW-1185">Reference proteome</keyword>
<evidence type="ECO:0000313" key="7">
    <source>
        <dbReference type="Proteomes" id="UP000515163"/>
    </source>
</evidence>
<comment type="subcellular location">
    <subcellularLocation>
        <location evidence="1">Cytoplasm</location>
    </subcellularLocation>
</comment>
<protein>
    <submittedName>
        <fullName evidence="8">Methylosome protein 50-like</fullName>
    </submittedName>
</protein>
<feature type="repeat" description="WD" evidence="5">
    <location>
        <begin position="144"/>
        <end position="186"/>
    </location>
</feature>
<dbReference type="InterPro" id="IPR052139">
    <property type="entry name" value="Methylosome_Comp_WDR77"/>
</dbReference>
<evidence type="ECO:0000256" key="5">
    <source>
        <dbReference type="PROSITE-ProRule" id="PRU00221"/>
    </source>
</evidence>
<gene>
    <name evidence="8" type="primary">LOC116306902</name>
</gene>
<dbReference type="SMART" id="SM00320">
    <property type="entry name" value="WD40"/>
    <property type="match status" value="7"/>
</dbReference>
<evidence type="ECO:0000256" key="4">
    <source>
        <dbReference type="ARBA" id="ARBA00022737"/>
    </source>
</evidence>
<dbReference type="InterPro" id="IPR001680">
    <property type="entry name" value="WD40_rpt"/>
</dbReference>
<feature type="compositionally biased region" description="Acidic residues" evidence="6">
    <location>
        <begin position="348"/>
        <end position="364"/>
    </location>
</feature>
<keyword evidence="2" id="KW-0963">Cytoplasm</keyword>
<proteinExistence type="predicted"/>
<keyword evidence="3 5" id="KW-0853">WD repeat</keyword>
<dbReference type="PROSITE" id="PS00678">
    <property type="entry name" value="WD_REPEATS_1"/>
    <property type="match status" value="1"/>
</dbReference>
<dbReference type="OrthoDB" id="10260946at2759"/>
<dbReference type="PRINTS" id="PR00320">
    <property type="entry name" value="GPROTEINBRPT"/>
</dbReference>
<evidence type="ECO:0000256" key="2">
    <source>
        <dbReference type="ARBA" id="ARBA00022490"/>
    </source>
</evidence>
<dbReference type="InParanoid" id="A0A6P8J6G2"/>
<name>A0A6P8J6G2_ACTTE</name>
<dbReference type="Pfam" id="PF00400">
    <property type="entry name" value="WD40"/>
    <property type="match status" value="5"/>
</dbReference>
<dbReference type="GO" id="GO:0034709">
    <property type="term" value="C:methylosome"/>
    <property type="evidence" value="ECO:0007669"/>
    <property type="project" value="TreeGrafter"/>
</dbReference>